<keyword evidence="3 4" id="KW-0067">ATP-binding</keyword>
<dbReference type="Gene3D" id="3.30.470.20">
    <property type="entry name" value="ATP-grasp fold, B domain"/>
    <property type="match status" value="1"/>
</dbReference>
<name>A0ABU1U405_9BACL</name>
<dbReference type="InterPro" id="IPR052032">
    <property type="entry name" value="ATP-dep_AA_Ligase"/>
</dbReference>
<protein>
    <submittedName>
        <fullName evidence="6">Biotin carboxylase</fullName>
    </submittedName>
</protein>
<keyword evidence="2 4" id="KW-0547">Nucleotide-binding</keyword>
<dbReference type="Proteomes" id="UP001258181">
    <property type="component" value="Unassembled WGS sequence"/>
</dbReference>
<evidence type="ECO:0000313" key="6">
    <source>
        <dbReference type="EMBL" id="MDR7074216.1"/>
    </source>
</evidence>
<dbReference type="Pfam" id="PF13535">
    <property type="entry name" value="ATP-grasp_4"/>
    <property type="match status" value="1"/>
</dbReference>
<evidence type="ECO:0000256" key="1">
    <source>
        <dbReference type="ARBA" id="ARBA00022598"/>
    </source>
</evidence>
<evidence type="ECO:0000256" key="3">
    <source>
        <dbReference type="ARBA" id="ARBA00022840"/>
    </source>
</evidence>
<dbReference type="InterPro" id="IPR040570">
    <property type="entry name" value="LAL_C2"/>
</dbReference>
<keyword evidence="1" id="KW-0436">Ligase</keyword>
<dbReference type="PANTHER" id="PTHR43585">
    <property type="entry name" value="FUMIPYRROLE BIOSYNTHESIS PROTEIN C"/>
    <property type="match status" value="1"/>
</dbReference>
<feature type="domain" description="ATP-grasp" evidence="5">
    <location>
        <begin position="122"/>
        <end position="322"/>
    </location>
</feature>
<dbReference type="InterPro" id="IPR011761">
    <property type="entry name" value="ATP-grasp"/>
</dbReference>
<dbReference type="EMBL" id="JAVDWA010000006">
    <property type="protein sequence ID" value="MDR7074216.1"/>
    <property type="molecule type" value="Genomic_DNA"/>
</dbReference>
<evidence type="ECO:0000256" key="4">
    <source>
        <dbReference type="PROSITE-ProRule" id="PRU00409"/>
    </source>
</evidence>
<gene>
    <name evidence="6" type="ORF">J2X07_003211</name>
</gene>
<accession>A0ABU1U405</accession>
<reference evidence="6 7" key="1">
    <citation type="submission" date="2023-07" db="EMBL/GenBank/DDBJ databases">
        <title>Sorghum-associated microbial communities from plants grown in Nebraska, USA.</title>
        <authorList>
            <person name="Schachtman D."/>
        </authorList>
    </citation>
    <scope>NUCLEOTIDE SEQUENCE [LARGE SCALE GENOMIC DNA]</scope>
    <source>
        <strain evidence="6 7">BE211</strain>
    </source>
</reference>
<evidence type="ECO:0000259" key="5">
    <source>
        <dbReference type="PROSITE" id="PS50975"/>
    </source>
</evidence>
<dbReference type="RefSeq" id="WP_310260787.1">
    <property type="nucleotide sequence ID" value="NZ_JAVDWA010000006.1"/>
</dbReference>
<organism evidence="6 7">
    <name type="scientific">Fictibacillus barbaricus</name>
    <dbReference type="NCBI Taxonomy" id="182136"/>
    <lineage>
        <taxon>Bacteria</taxon>
        <taxon>Bacillati</taxon>
        <taxon>Bacillota</taxon>
        <taxon>Bacilli</taxon>
        <taxon>Bacillales</taxon>
        <taxon>Fictibacillaceae</taxon>
        <taxon>Fictibacillus</taxon>
    </lineage>
</organism>
<dbReference type="SUPFAM" id="SSF56059">
    <property type="entry name" value="Glutathione synthetase ATP-binding domain-like"/>
    <property type="match status" value="1"/>
</dbReference>
<dbReference type="Gene3D" id="3.40.50.20">
    <property type="match status" value="1"/>
</dbReference>
<comment type="caution">
    <text evidence="6">The sequence shown here is derived from an EMBL/GenBank/DDBJ whole genome shotgun (WGS) entry which is preliminary data.</text>
</comment>
<keyword evidence="7" id="KW-1185">Reference proteome</keyword>
<dbReference type="Pfam" id="PF18603">
    <property type="entry name" value="LAL_C2"/>
    <property type="match status" value="1"/>
</dbReference>
<dbReference type="PANTHER" id="PTHR43585:SF2">
    <property type="entry name" value="ATP-GRASP ENZYME FSQD"/>
    <property type="match status" value="1"/>
</dbReference>
<dbReference type="PROSITE" id="PS50975">
    <property type="entry name" value="ATP_GRASP"/>
    <property type="match status" value="1"/>
</dbReference>
<evidence type="ECO:0000313" key="7">
    <source>
        <dbReference type="Proteomes" id="UP001258181"/>
    </source>
</evidence>
<proteinExistence type="predicted"/>
<sequence>MKKHIAFLESNLSGSGFEGLKVAKEMGYHVTFLTRDLQRYLDVPGGSDYFDHYVDDIRCCETNSVEDVLHEIHKEIQEKTFSAFLTLGEYDVPVAAKVATHLGLPTLDPTAATIARNKYLTRVYCEKSNVPIPRFKAVREKDELQEIMGYIGFPCILKPVDETSSTDVVKCGDLNELVYHFDAIKNKGENTRGQSRTNQELLIEEYMVGYEVSIEVLTHNGKHEVIGVTDKFLSAGKHFVEIGHSFPSGLPEKIVKECEQVAVDSLDAIGFNMGASHIEVKVTKEGVKLIEINARPGGDKVPTLVELSLGYSIVKDVLKLYMNETPDLFDRKLVKKGAAIRFITAYPGVIQHLSGSEDVCMLPGIQQFVMSAAVGTVVKPLDRNGHRLGHVLVVADSPFEASRIADTAIGQLSIQTNPLSKEVAAYANQI</sequence>
<evidence type="ECO:0000256" key="2">
    <source>
        <dbReference type="ARBA" id="ARBA00022741"/>
    </source>
</evidence>